<dbReference type="PANTHER" id="PTHR30055">
    <property type="entry name" value="HTH-TYPE TRANSCRIPTIONAL REGULATOR RUTR"/>
    <property type="match status" value="1"/>
</dbReference>
<dbReference type="InterPro" id="IPR050109">
    <property type="entry name" value="HTH-type_TetR-like_transc_reg"/>
</dbReference>
<dbReference type="InterPro" id="IPR001647">
    <property type="entry name" value="HTH_TetR"/>
</dbReference>
<dbReference type="SUPFAM" id="SSF46689">
    <property type="entry name" value="Homeodomain-like"/>
    <property type="match status" value="1"/>
</dbReference>
<dbReference type="EMBL" id="SNXZ01000002">
    <property type="protein sequence ID" value="TDQ00176.1"/>
    <property type="molecule type" value="Genomic_DNA"/>
</dbReference>
<dbReference type="PANTHER" id="PTHR30055:SF231">
    <property type="entry name" value="TRANSCRIPTIONAL REGULATORY PROTEIN (PROBABLY DEOR-FAMILY)-RELATED"/>
    <property type="match status" value="1"/>
</dbReference>
<dbReference type="InterPro" id="IPR009057">
    <property type="entry name" value="Homeodomain-like_sf"/>
</dbReference>
<dbReference type="PROSITE" id="PS50977">
    <property type="entry name" value="HTH_TETR_2"/>
    <property type="match status" value="1"/>
</dbReference>
<accession>A0A4R6SFQ6</accession>
<feature type="domain" description="HTH tetR-type" evidence="3">
    <location>
        <begin position="11"/>
        <end position="71"/>
    </location>
</feature>
<evidence type="ECO:0000256" key="1">
    <source>
        <dbReference type="ARBA" id="ARBA00023125"/>
    </source>
</evidence>
<organism evidence="4 5">
    <name type="scientific">Labedaea rhizosphaerae</name>
    <dbReference type="NCBI Taxonomy" id="598644"/>
    <lineage>
        <taxon>Bacteria</taxon>
        <taxon>Bacillati</taxon>
        <taxon>Actinomycetota</taxon>
        <taxon>Actinomycetes</taxon>
        <taxon>Pseudonocardiales</taxon>
        <taxon>Pseudonocardiaceae</taxon>
        <taxon>Labedaea</taxon>
    </lineage>
</organism>
<keyword evidence="5" id="KW-1185">Reference proteome</keyword>
<evidence type="ECO:0000259" key="3">
    <source>
        <dbReference type="PROSITE" id="PS50977"/>
    </source>
</evidence>
<name>A0A4R6SFQ6_LABRH</name>
<comment type="caution">
    <text evidence="4">The sequence shown here is derived from an EMBL/GenBank/DDBJ whole genome shotgun (WGS) entry which is preliminary data.</text>
</comment>
<evidence type="ECO:0000313" key="4">
    <source>
        <dbReference type="EMBL" id="TDQ00176.1"/>
    </source>
</evidence>
<dbReference type="GO" id="GO:0003700">
    <property type="term" value="F:DNA-binding transcription factor activity"/>
    <property type="evidence" value="ECO:0007669"/>
    <property type="project" value="TreeGrafter"/>
</dbReference>
<evidence type="ECO:0000313" key="5">
    <source>
        <dbReference type="Proteomes" id="UP000295444"/>
    </source>
</evidence>
<reference evidence="4 5" key="1">
    <citation type="submission" date="2019-03" db="EMBL/GenBank/DDBJ databases">
        <title>Genomic Encyclopedia of Type Strains, Phase IV (KMG-IV): sequencing the most valuable type-strain genomes for metagenomic binning, comparative biology and taxonomic classification.</title>
        <authorList>
            <person name="Goeker M."/>
        </authorList>
    </citation>
    <scope>NUCLEOTIDE SEQUENCE [LARGE SCALE GENOMIC DNA]</scope>
    <source>
        <strain evidence="4 5">DSM 45361</strain>
    </source>
</reference>
<protein>
    <submittedName>
        <fullName evidence="4">TetR family transcriptional regulator</fullName>
    </submittedName>
</protein>
<dbReference type="AlphaFoldDB" id="A0A4R6SFQ6"/>
<dbReference type="Proteomes" id="UP000295444">
    <property type="component" value="Unassembled WGS sequence"/>
</dbReference>
<gene>
    <name evidence="4" type="ORF">EV186_10237</name>
</gene>
<keyword evidence="1 2" id="KW-0238">DNA-binding</keyword>
<evidence type="ECO:0000256" key="2">
    <source>
        <dbReference type="PROSITE-ProRule" id="PRU00335"/>
    </source>
</evidence>
<dbReference type="GO" id="GO:0000976">
    <property type="term" value="F:transcription cis-regulatory region binding"/>
    <property type="evidence" value="ECO:0007669"/>
    <property type="project" value="TreeGrafter"/>
</dbReference>
<feature type="DNA-binding region" description="H-T-H motif" evidence="2">
    <location>
        <begin position="34"/>
        <end position="53"/>
    </location>
</feature>
<sequence length="211" mass="23593">MWVMPSPQKGRHRRELLLRATIEVVAERGVAGVTHRAVTERAGVPLATASYYFSSIDELVYEALKQFAEQRMRLLVDAVGSALDQGGTIGEALQALLFAMSELPLTDRMAFYEILCNAPRTKEIAEPARSTIDRYTQVVTEAMTGLDLPQDKVQTQALLALGIGYGMLRLAHPDFDNPQWLFEAMRDLHIGRSVVRDEPERAKDLLDRPAK</sequence>
<dbReference type="Pfam" id="PF00440">
    <property type="entry name" value="TetR_N"/>
    <property type="match status" value="1"/>
</dbReference>
<proteinExistence type="predicted"/>
<dbReference type="Gene3D" id="1.10.357.10">
    <property type="entry name" value="Tetracycline Repressor, domain 2"/>
    <property type="match status" value="1"/>
</dbReference>